<feature type="region of interest" description="Disordered" evidence="1">
    <location>
        <begin position="1"/>
        <end position="24"/>
    </location>
</feature>
<protein>
    <submittedName>
        <fullName evidence="2">UPF0691 protein C9orf116</fullName>
    </submittedName>
</protein>
<name>A0ABD2CBR4_VESMC</name>
<feature type="compositionally biased region" description="Basic and acidic residues" evidence="1">
    <location>
        <begin position="10"/>
        <end position="24"/>
    </location>
</feature>
<feature type="non-terminal residue" evidence="2">
    <location>
        <position position="130"/>
    </location>
</feature>
<dbReference type="Proteomes" id="UP001607303">
    <property type="component" value="Unassembled WGS sequence"/>
</dbReference>
<dbReference type="AlphaFoldDB" id="A0ABD2CBR4"/>
<organism evidence="2 3">
    <name type="scientific">Vespula maculifrons</name>
    <name type="common">Eastern yellow jacket</name>
    <name type="synonym">Wasp</name>
    <dbReference type="NCBI Taxonomy" id="7453"/>
    <lineage>
        <taxon>Eukaryota</taxon>
        <taxon>Metazoa</taxon>
        <taxon>Ecdysozoa</taxon>
        <taxon>Arthropoda</taxon>
        <taxon>Hexapoda</taxon>
        <taxon>Insecta</taxon>
        <taxon>Pterygota</taxon>
        <taxon>Neoptera</taxon>
        <taxon>Endopterygota</taxon>
        <taxon>Hymenoptera</taxon>
        <taxon>Apocrita</taxon>
        <taxon>Aculeata</taxon>
        <taxon>Vespoidea</taxon>
        <taxon>Vespidae</taxon>
        <taxon>Vespinae</taxon>
        <taxon>Vespula</taxon>
    </lineage>
</organism>
<dbReference type="EMBL" id="JAYRBN010000058">
    <property type="protein sequence ID" value="KAL2742509.1"/>
    <property type="molecule type" value="Genomic_DNA"/>
</dbReference>
<accession>A0ABD2CBR4</accession>
<evidence type="ECO:0000256" key="1">
    <source>
        <dbReference type="SAM" id="MobiDB-lite"/>
    </source>
</evidence>
<reference evidence="2 3" key="1">
    <citation type="journal article" date="2024" name="Ann. Entomol. Soc. Am.">
        <title>Genomic analyses of the southern and eastern yellowjacket wasps (Hymenoptera: Vespidae) reveal evolutionary signatures of social life.</title>
        <authorList>
            <person name="Catto M.A."/>
            <person name="Caine P.B."/>
            <person name="Orr S.E."/>
            <person name="Hunt B.G."/>
            <person name="Goodisman M.A.D."/>
        </authorList>
    </citation>
    <scope>NUCLEOTIDE SEQUENCE [LARGE SCALE GENOMIC DNA]</scope>
    <source>
        <strain evidence="2">232</strain>
        <tissue evidence="2">Head and thorax</tissue>
    </source>
</reference>
<evidence type="ECO:0000313" key="3">
    <source>
        <dbReference type="Proteomes" id="UP001607303"/>
    </source>
</evidence>
<comment type="caution">
    <text evidence="2">The sequence shown here is derived from an EMBL/GenBank/DDBJ whole genome shotgun (WGS) entry which is preliminary data.</text>
</comment>
<proteinExistence type="predicted"/>
<evidence type="ECO:0000313" key="2">
    <source>
        <dbReference type="EMBL" id="KAL2742509.1"/>
    </source>
</evidence>
<sequence>MSEIPCPCNAEKHSEEDESQPRTDDVYRTCKLPTRFMYPSEYATERRERRRSFVRIREEGREISIRISVRRSPFLDLGPFLPSIPFCDGVSSEKLNLKDDPKSKAKGSRIEKSNFIYRLVIVFERASDRY</sequence>
<gene>
    <name evidence="2" type="ORF">V1477_010138</name>
</gene>
<keyword evidence="3" id="KW-1185">Reference proteome</keyword>